<dbReference type="InterPro" id="IPR011009">
    <property type="entry name" value="Kinase-like_dom_sf"/>
</dbReference>
<dbReference type="InterPro" id="IPR017441">
    <property type="entry name" value="Protein_kinase_ATP_BS"/>
</dbReference>
<comment type="caution">
    <text evidence="10">The sequence shown here is derived from an EMBL/GenBank/DDBJ whole genome shotgun (WGS) entry which is preliminary data.</text>
</comment>
<keyword evidence="5" id="KW-0418">Kinase</keyword>
<dbReference type="PANTHER" id="PTHR48016">
    <property type="entry name" value="MAP KINASE KINASE KINASE SSK2-RELATED-RELATED"/>
    <property type="match status" value="1"/>
</dbReference>
<feature type="domain" description="Protein kinase" evidence="9">
    <location>
        <begin position="1074"/>
        <end position="1336"/>
    </location>
</feature>
<name>A0A834XK06_APHGI</name>
<keyword evidence="6 7" id="KW-0067">ATP-binding</keyword>
<evidence type="ECO:0000256" key="3">
    <source>
        <dbReference type="ARBA" id="ARBA00022679"/>
    </source>
</evidence>
<dbReference type="PROSITE" id="PS00107">
    <property type="entry name" value="PROTEIN_KINASE_ATP"/>
    <property type="match status" value="1"/>
</dbReference>
<dbReference type="GO" id="GO:0000165">
    <property type="term" value="P:MAPK cascade"/>
    <property type="evidence" value="ECO:0007669"/>
    <property type="project" value="InterPro"/>
</dbReference>
<proteinExistence type="inferred from homology"/>
<dbReference type="Gene3D" id="1.10.510.10">
    <property type="entry name" value="Transferase(Phosphotransferase) domain 1"/>
    <property type="match status" value="1"/>
</dbReference>
<evidence type="ECO:0000256" key="5">
    <source>
        <dbReference type="ARBA" id="ARBA00022777"/>
    </source>
</evidence>
<dbReference type="GO" id="GO:0005524">
    <property type="term" value="F:ATP binding"/>
    <property type="evidence" value="ECO:0007669"/>
    <property type="project" value="UniProtKB-UniRule"/>
</dbReference>
<dbReference type="EMBL" id="JACMRX010000006">
    <property type="protein sequence ID" value="KAF7988197.1"/>
    <property type="molecule type" value="Genomic_DNA"/>
</dbReference>
<dbReference type="PROSITE" id="PS50011">
    <property type="entry name" value="PROTEIN_KINASE_DOM"/>
    <property type="match status" value="1"/>
</dbReference>
<protein>
    <recommendedName>
        <fullName evidence="9">Protein kinase domain-containing protein</fullName>
    </recommendedName>
</protein>
<dbReference type="OrthoDB" id="1043025at2759"/>
<accession>A0A834XK06</accession>
<feature type="compositionally biased region" description="Basic and acidic residues" evidence="8">
    <location>
        <begin position="35"/>
        <end position="52"/>
    </location>
</feature>
<dbReference type="InterPro" id="IPR000719">
    <property type="entry name" value="Prot_kinase_dom"/>
</dbReference>
<organism evidence="10 11">
    <name type="scientific">Aphidius gifuensis</name>
    <name type="common">Parasitoid wasp</name>
    <dbReference type="NCBI Taxonomy" id="684658"/>
    <lineage>
        <taxon>Eukaryota</taxon>
        <taxon>Metazoa</taxon>
        <taxon>Ecdysozoa</taxon>
        <taxon>Arthropoda</taxon>
        <taxon>Hexapoda</taxon>
        <taxon>Insecta</taxon>
        <taxon>Pterygota</taxon>
        <taxon>Neoptera</taxon>
        <taxon>Endopterygota</taxon>
        <taxon>Hymenoptera</taxon>
        <taxon>Apocrita</taxon>
        <taxon>Ichneumonoidea</taxon>
        <taxon>Braconidae</taxon>
        <taxon>Aphidiinae</taxon>
        <taxon>Aphidius</taxon>
    </lineage>
</organism>
<dbReference type="Pfam" id="PF19431">
    <property type="entry name" value="MEKK4_N"/>
    <property type="match status" value="2"/>
</dbReference>
<evidence type="ECO:0000256" key="1">
    <source>
        <dbReference type="ARBA" id="ARBA00006529"/>
    </source>
</evidence>
<feature type="compositionally biased region" description="Basic and acidic residues" evidence="8">
    <location>
        <begin position="17"/>
        <end position="26"/>
    </location>
</feature>
<feature type="region of interest" description="Disordered" evidence="8">
    <location>
        <begin position="975"/>
        <end position="1007"/>
    </location>
</feature>
<sequence>MDDDDDDGTMSLDSNDLSDHDERFYDLSDIYGRTPPRERLNRKQRAKTQDKKKQQRIWSDTKSLSTSKVNNKPVLDRRITMDAIIVSNLYDQAEEDRQQEIKDAAAREGSRQCKRILKLNRGSERDLKLDVEAASQYASQTDKSLMSTINKKIQGKNRFLCLRSKRVEIDQTKQIENLSSTRIDSFSKIDHESNEDQAKIILPSDRELFHLTFSQLINLGCKDKDKKIQCQRDEEKIRWQNEVKDLIWLELQAYHADKSPLAQDEYLCRQREAIGELLNEIMEYKWDPASLNVPSSPSYTSSISISNDSGYGGSSGGTTPMINEQSCPGCLSMYCNPCGRSQMTALRQVESLLVRLEAAEALYPNSQAFGLDYQLYKSQKFCDRVKTMCLWYNITRYHRLKLCILGRLLTTLVDGGKSYAEIDSSGSNTSNIATSDVTDNNIEMIKHLSQHEITSNVITPSDSTNSNSSNNSSNYLYPRSCSLSTASSIVSLDNENKIKYYFRESSFKEFDKQGYRKYIEEVLKTRGLTKSLNFLDRLHNTVLRKASLTFKKLEETNEASEEYEDDWELKRYGVWSPEAKSLNLPPYTSAFIFLSRVPLDVVHEFLRLRLEQKPERPEPLSVRELMREMKEGLGIACMHRDRFAEHSKTVLALDESSFIESSLSHDSIPSDFEDVGEFDNSLQSVFEVYLDYLGQWISIVLYNNICEKSIDAEWQFVKKIAGKIKNGYNICGIKYCGIIGTLIDEVNKYLINRPNEINEIAAEIEDNVHQNVHYMYLSLGREWQSMFVETGNRLQRIHCLSKSLVSAINEWPYESQQLNNSIKKLKTILLTPRIKITNLIQNFTAKVDESDDNNMNIKDQEILLVKKTRIRQIFHQAFRMGFDYYKGICDLFLPDERSNIVYDLIHFAKLWMNFVQKRCDRGRGIRPGWACHGLKFLTIVCDPLNTKYLNDYEFEDLKKTMDSCITHVIGDNKNKSSPSLNNERRISRSSGPSPAQSRSTTPSIKSRNSNIALDNYDKLSECNLMKSEKIMLSLKAIDDEIDSDKRKYGLIGRIVDRQSINNIRFKIKKIQFTWQRGIRIGEGAFGKVYTVVNNQTGELLAMKEMPLQPGNRSSISSVVKELEIFEGIHHKNLVGYYGMEIHREELLIFMELCTEGTLENLIKGNGNFGLSDVFIRKYTHQLVLAVSVLHGHGIVHRDVKSANIFLTDQGRCLKLGDFGSAVKINTHTTMPGEVKDFVGTQAYMAPEVFMKNDSGGHGRAADIWSVACCVIEMASGKRPWHEFESTYQIMFKVGMGATPQIPDNLSQDGVDFLKKCLQHDPKYRPTANALLSHVFIRNGNDISIEQ</sequence>
<dbReference type="SUPFAM" id="SSF56112">
    <property type="entry name" value="Protein kinase-like (PK-like)"/>
    <property type="match status" value="1"/>
</dbReference>
<evidence type="ECO:0000256" key="6">
    <source>
        <dbReference type="ARBA" id="ARBA00022840"/>
    </source>
</evidence>
<evidence type="ECO:0000259" key="9">
    <source>
        <dbReference type="PROSITE" id="PS50011"/>
    </source>
</evidence>
<dbReference type="PROSITE" id="PS00108">
    <property type="entry name" value="PROTEIN_KINASE_ST"/>
    <property type="match status" value="1"/>
</dbReference>
<evidence type="ECO:0000313" key="11">
    <source>
        <dbReference type="Proteomes" id="UP000639338"/>
    </source>
</evidence>
<evidence type="ECO:0000256" key="7">
    <source>
        <dbReference type="PROSITE-ProRule" id="PRU10141"/>
    </source>
</evidence>
<feature type="binding site" evidence="7">
    <location>
        <position position="1103"/>
    </location>
    <ligand>
        <name>ATP</name>
        <dbReference type="ChEBI" id="CHEBI:30616"/>
    </ligand>
</feature>
<feature type="compositionally biased region" description="Polar residues" evidence="8">
    <location>
        <begin position="988"/>
        <end position="1007"/>
    </location>
</feature>
<dbReference type="GO" id="GO:0004674">
    <property type="term" value="F:protein serine/threonine kinase activity"/>
    <property type="evidence" value="ECO:0007669"/>
    <property type="project" value="UniProtKB-KW"/>
</dbReference>
<comment type="similarity">
    <text evidence="1">Belongs to the protein kinase superfamily. STE Ser/Thr protein kinase family. MAP kinase kinase kinase subfamily.</text>
</comment>
<dbReference type="PANTHER" id="PTHR48016:SF32">
    <property type="entry name" value="MITOGEN-ACTIVATED PROTEIN KINASE KINASE KINASE 4"/>
    <property type="match status" value="1"/>
</dbReference>
<evidence type="ECO:0000256" key="8">
    <source>
        <dbReference type="SAM" id="MobiDB-lite"/>
    </source>
</evidence>
<feature type="region of interest" description="Disordered" evidence="8">
    <location>
        <begin position="1"/>
        <end position="69"/>
    </location>
</feature>
<dbReference type="Pfam" id="PF00069">
    <property type="entry name" value="Pkinase"/>
    <property type="match status" value="1"/>
</dbReference>
<dbReference type="Proteomes" id="UP000639338">
    <property type="component" value="Unassembled WGS sequence"/>
</dbReference>
<dbReference type="InterPro" id="IPR050538">
    <property type="entry name" value="MAP_kinase_kinase_kinase"/>
</dbReference>
<feature type="compositionally biased region" description="Polar residues" evidence="8">
    <location>
        <begin position="56"/>
        <end position="69"/>
    </location>
</feature>
<keyword evidence="4 7" id="KW-0547">Nucleotide-binding</keyword>
<reference evidence="10 11" key="1">
    <citation type="submission" date="2020-08" db="EMBL/GenBank/DDBJ databases">
        <title>Aphidius gifuensis genome sequencing and assembly.</title>
        <authorList>
            <person name="Du Z."/>
        </authorList>
    </citation>
    <scope>NUCLEOTIDE SEQUENCE [LARGE SCALE GENOMIC DNA]</scope>
    <source>
        <strain evidence="10">YNYX2018</strain>
        <tissue evidence="10">Adults</tissue>
    </source>
</reference>
<dbReference type="InterPro" id="IPR045801">
    <property type="entry name" value="MEKK4_N"/>
</dbReference>
<evidence type="ECO:0000313" key="10">
    <source>
        <dbReference type="EMBL" id="KAF7988197.1"/>
    </source>
</evidence>
<dbReference type="SMART" id="SM00220">
    <property type="entry name" value="S_TKc"/>
    <property type="match status" value="1"/>
</dbReference>
<keyword evidence="11" id="KW-1185">Reference proteome</keyword>
<evidence type="ECO:0000256" key="2">
    <source>
        <dbReference type="ARBA" id="ARBA00022527"/>
    </source>
</evidence>
<evidence type="ECO:0000256" key="4">
    <source>
        <dbReference type="ARBA" id="ARBA00022741"/>
    </source>
</evidence>
<keyword evidence="3" id="KW-0808">Transferase</keyword>
<keyword evidence="2" id="KW-0723">Serine/threonine-protein kinase</keyword>
<gene>
    <name evidence="10" type="ORF">HCN44_007691</name>
</gene>
<dbReference type="InterPro" id="IPR008271">
    <property type="entry name" value="Ser/Thr_kinase_AS"/>
</dbReference>